<name>A0A6M0IR69_9BACT</name>
<sequence>MTLYTVQLAEISMGYGTPVNQSPPFSKAIRLASGSAKEELSVSTQVGLLNRWTLLVMGGPLAYASNASLPAPAGPTR</sequence>
<protein>
    <submittedName>
        <fullName evidence="1">Uncharacterized protein</fullName>
    </submittedName>
</protein>
<accession>A0A6M0IR69</accession>
<comment type="caution">
    <text evidence="1">The sequence shown here is derived from an EMBL/GenBank/DDBJ whole genome shotgun (WGS) entry which is preliminary data.</text>
</comment>
<dbReference type="EMBL" id="JAAGNZ010000004">
    <property type="protein sequence ID" value="NEU70407.1"/>
    <property type="molecule type" value="Genomic_DNA"/>
</dbReference>
<dbReference type="RefSeq" id="WP_164043714.1">
    <property type="nucleotide sequence ID" value="NZ_JAAGNZ010000004.1"/>
</dbReference>
<reference evidence="1 2" key="1">
    <citation type="submission" date="2020-02" db="EMBL/GenBank/DDBJ databases">
        <title>Draft genome sequence of two Spirosoma agri KCTC 52727 and Spirosoma terrae KCTC 52035.</title>
        <authorList>
            <person name="Rojas J."/>
            <person name="Ambika Manirajan B."/>
            <person name="Ratering S."/>
            <person name="Suarez C."/>
            <person name="Schnell S."/>
        </authorList>
    </citation>
    <scope>NUCLEOTIDE SEQUENCE [LARGE SCALE GENOMIC DNA]</scope>
    <source>
        <strain evidence="1 2">KCTC 52727</strain>
    </source>
</reference>
<dbReference type="Proteomes" id="UP000477386">
    <property type="component" value="Unassembled WGS sequence"/>
</dbReference>
<evidence type="ECO:0000313" key="2">
    <source>
        <dbReference type="Proteomes" id="UP000477386"/>
    </source>
</evidence>
<keyword evidence="2" id="KW-1185">Reference proteome</keyword>
<organism evidence="1 2">
    <name type="scientific">Spirosoma agri</name>
    <dbReference type="NCBI Taxonomy" id="1987381"/>
    <lineage>
        <taxon>Bacteria</taxon>
        <taxon>Pseudomonadati</taxon>
        <taxon>Bacteroidota</taxon>
        <taxon>Cytophagia</taxon>
        <taxon>Cytophagales</taxon>
        <taxon>Cytophagaceae</taxon>
        <taxon>Spirosoma</taxon>
    </lineage>
</organism>
<gene>
    <name evidence="1" type="ORF">GK091_26285</name>
</gene>
<evidence type="ECO:0000313" key="1">
    <source>
        <dbReference type="EMBL" id="NEU70407.1"/>
    </source>
</evidence>
<proteinExistence type="predicted"/>
<dbReference type="AlphaFoldDB" id="A0A6M0IR69"/>